<keyword evidence="4 7" id="KW-0808">Transferase</keyword>
<dbReference type="HOGENOM" id="CLU_052035_0_0_7"/>
<dbReference type="CAZy" id="GT81">
    <property type="family name" value="Glycosyltransferase Family 81"/>
</dbReference>
<feature type="domain" description="Glycosyltransferase 2-like" evidence="6">
    <location>
        <begin position="18"/>
        <end position="182"/>
    </location>
</feature>
<evidence type="ECO:0000256" key="5">
    <source>
        <dbReference type="ARBA" id="ARBA00022842"/>
    </source>
</evidence>
<dbReference type="InterPro" id="IPR001173">
    <property type="entry name" value="Glyco_trans_2-like"/>
</dbReference>
<dbReference type="EMBL" id="CP000478">
    <property type="protein sequence ID" value="ABK15888.1"/>
    <property type="molecule type" value="Genomic_DNA"/>
</dbReference>
<comment type="similarity">
    <text evidence="2">Belongs to the glycosyltransferase 2 family.</text>
</comment>
<evidence type="ECO:0000259" key="6">
    <source>
        <dbReference type="Pfam" id="PF00535"/>
    </source>
</evidence>
<dbReference type="InterPro" id="IPR050256">
    <property type="entry name" value="Glycosyltransferase_2"/>
</dbReference>
<dbReference type="STRING" id="335543.Sfum_0186"/>
<protein>
    <submittedName>
        <fullName evidence="7">Glycosyl transferase, family 2</fullName>
    </submittedName>
</protein>
<evidence type="ECO:0000313" key="7">
    <source>
        <dbReference type="EMBL" id="ABK15888.1"/>
    </source>
</evidence>
<dbReference type="InterPro" id="IPR029044">
    <property type="entry name" value="Nucleotide-diphossugar_trans"/>
</dbReference>
<keyword evidence="5" id="KW-0460">Magnesium</keyword>
<evidence type="ECO:0000256" key="4">
    <source>
        <dbReference type="ARBA" id="ARBA00022679"/>
    </source>
</evidence>
<dbReference type="KEGG" id="sfu:Sfum_0186"/>
<dbReference type="Pfam" id="PF00535">
    <property type="entry name" value="Glycos_transf_2"/>
    <property type="match status" value="1"/>
</dbReference>
<sequence>MAFYEENPQHITKADLVVGIPSFNEAASIGHTVRVVEQGLKEYFGSLNTVIVNCDNHSTDGTKEQFFASPGEIPRIYLSTAPGTSGKGNNLRNLFEKVRELSASVVVVVESDVRNIAPYWIRNLGEPIVRGAGYAVPLYVRHKYEATLTSSLIYPFLRCLYGRRIRQPNVGDFGFKGQLVDKFLDSPVWTEAVRHFGIDIWMTNIALSSRVPICQSFMGCPKIHRVKDPYAHLRVMFHQVLSTVFDLMSVYADFWRQVKWSKPAALFGTDAHEVETPMPVDIQPVKLHERFLEGFDKYSGIWQRIYDQTVFPKLQEIRSLEPQHFSFPTPTWARVLFDAANVYRRSSEAERSTLLDSLLPLYVGKVLSFVKKTERMSLQQAEEYVENECVIFEEHKPYMVKVWE</sequence>
<name>A0LEN6_SYNFM</name>
<dbReference type="AlphaFoldDB" id="A0LEN6"/>
<dbReference type="RefSeq" id="WP_011697061.1">
    <property type="nucleotide sequence ID" value="NC_008554.1"/>
</dbReference>
<dbReference type="eggNOG" id="COG0463">
    <property type="taxonomic scope" value="Bacteria"/>
</dbReference>
<dbReference type="Gene3D" id="3.90.550.10">
    <property type="entry name" value="Spore Coat Polysaccharide Biosynthesis Protein SpsA, Chain A"/>
    <property type="match status" value="1"/>
</dbReference>
<dbReference type="SUPFAM" id="SSF53448">
    <property type="entry name" value="Nucleotide-diphospho-sugar transferases"/>
    <property type="match status" value="1"/>
</dbReference>
<dbReference type="Proteomes" id="UP000001784">
    <property type="component" value="Chromosome"/>
</dbReference>
<evidence type="ECO:0000256" key="1">
    <source>
        <dbReference type="ARBA" id="ARBA00001946"/>
    </source>
</evidence>
<organism evidence="7 8">
    <name type="scientific">Syntrophobacter fumaroxidans (strain DSM 10017 / MPOB)</name>
    <dbReference type="NCBI Taxonomy" id="335543"/>
    <lineage>
        <taxon>Bacteria</taxon>
        <taxon>Pseudomonadati</taxon>
        <taxon>Thermodesulfobacteriota</taxon>
        <taxon>Syntrophobacteria</taxon>
        <taxon>Syntrophobacterales</taxon>
        <taxon>Syntrophobacteraceae</taxon>
        <taxon>Syntrophobacter</taxon>
    </lineage>
</organism>
<keyword evidence="3" id="KW-0328">Glycosyltransferase</keyword>
<accession>A0LEN6</accession>
<reference evidence="7 8" key="1">
    <citation type="submission" date="2006-10" db="EMBL/GenBank/DDBJ databases">
        <title>Complete sequence of Syntrophobacter fumaroxidans MPOB.</title>
        <authorList>
            <consortium name="US DOE Joint Genome Institute"/>
            <person name="Copeland A."/>
            <person name="Lucas S."/>
            <person name="Lapidus A."/>
            <person name="Barry K."/>
            <person name="Detter J.C."/>
            <person name="Glavina del Rio T."/>
            <person name="Hammon N."/>
            <person name="Israni S."/>
            <person name="Pitluck S."/>
            <person name="Goltsman E.G."/>
            <person name="Martinez M."/>
            <person name="Schmutz J."/>
            <person name="Larimer F."/>
            <person name="Land M."/>
            <person name="Hauser L."/>
            <person name="Kyrpides N."/>
            <person name="Kim E."/>
            <person name="Boone D.R."/>
            <person name="Brockman F."/>
            <person name="Culley D."/>
            <person name="Ferry J."/>
            <person name="Gunsalus R."/>
            <person name="McInerney M.J."/>
            <person name="Morrison M."/>
            <person name="Plugge C."/>
            <person name="Rohlin L."/>
            <person name="Scholten J."/>
            <person name="Sieber J."/>
            <person name="Stams A.J.M."/>
            <person name="Worm P."/>
            <person name="Henstra A.M."/>
            <person name="Richardson P."/>
        </authorList>
    </citation>
    <scope>NUCLEOTIDE SEQUENCE [LARGE SCALE GENOMIC DNA]</scope>
    <source>
        <strain evidence="8">DSM 10017 / MPOB</strain>
    </source>
</reference>
<dbReference type="OrthoDB" id="9759709at2"/>
<dbReference type="PANTHER" id="PTHR48090">
    <property type="entry name" value="UNDECAPRENYL-PHOSPHATE 4-DEOXY-4-FORMAMIDO-L-ARABINOSE TRANSFERASE-RELATED"/>
    <property type="match status" value="1"/>
</dbReference>
<dbReference type="InParanoid" id="A0LEN6"/>
<evidence type="ECO:0000256" key="3">
    <source>
        <dbReference type="ARBA" id="ARBA00022676"/>
    </source>
</evidence>
<dbReference type="GO" id="GO:0016757">
    <property type="term" value="F:glycosyltransferase activity"/>
    <property type="evidence" value="ECO:0007669"/>
    <property type="project" value="UniProtKB-KW"/>
</dbReference>
<gene>
    <name evidence="7" type="ordered locus">Sfum_0186</name>
</gene>
<proteinExistence type="inferred from homology"/>
<comment type="cofactor">
    <cofactor evidence="1">
        <name>Mg(2+)</name>
        <dbReference type="ChEBI" id="CHEBI:18420"/>
    </cofactor>
</comment>
<keyword evidence="8" id="KW-1185">Reference proteome</keyword>
<evidence type="ECO:0000256" key="2">
    <source>
        <dbReference type="ARBA" id="ARBA00006739"/>
    </source>
</evidence>
<dbReference type="PANTHER" id="PTHR48090:SF10">
    <property type="entry name" value="GLUCOSYL-3-PHOSPHOGLYCERATE SYNTHASE"/>
    <property type="match status" value="1"/>
</dbReference>
<evidence type="ECO:0000313" key="8">
    <source>
        <dbReference type="Proteomes" id="UP000001784"/>
    </source>
</evidence>